<name>A0A368VYN0_9ACTN</name>
<comment type="caution">
    <text evidence="2">The sequence shown here is derived from an EMBL/GenBank/DDBJ whole genome shotgun (WGS) entry which is preliminary data.</text>
</comment>
<evidence type="ECO:0000313" key="3">
    <source>
        <dbReference type="Proteomes" id="UP000253495"/>
    </source>
</evidence>
<evidence type="ECO:0000259" key="1">
    <source>
        <dbReference type="Pfam" id="PF14020"/>
    </source>
</evidence>
<dbReference type="AlphaFoldDB" id="A0A368VYN0"/>
<reference evidence="2 3" key="1">
    <citation type="submission" date="2018-07" db="EMBL/GenBank/DDBJ databases">
        <title>Genomic Encyclopedia of Type Strains, Phase III (KMG-III): the genomes of soil and plant-associated and newly described type strains.</title>
        <authorList>
            <person name="Whitman W."/>
        </authorList>
    </citation>
    <scope>NUCLEOTIDE SEQUENCE [LARGE SCALE GENOMIC DNA]</scope>
    <source>
        <strain evidence="2 3">CECT 8575</strain>
    </source>
</reference>
<dbReference type="EMBL" id="QPJC01000002">
    <property type="protein sequence ID" value="RCW45932.1"/>
    <property type="molecule type" value="Genomic_DNA"/>
</dbReference>
<protein>
    <submittedName>
        <fullName evidence="2">Uncharacterized protein DUF4236</fullName>
    </submittedName>
</protein>
<dbReference type="Pfam" id="PF14020">
    <property type="entry name" value="DUF4236"/>
    <property type="match status" value="1"/>
</dbReference>
<keyword evidence="3" id="KW-1185">Reference proteome</keyword>
<feature type="domain" description="DUF4236" evidence="1">
    <location>
        <begin position="3"/>
        <end position="49"/>
    </location>
</feature>
<evidence type="ECO:0000313" key="2">
    <source>
        <dbReference type="EMBL" id="RCW45932.1"/>
    </source>
</evidence>
<accession>A0A368VYN0</accession>
<dbReference type="Proteomes" id="UP000253495">
    <property type="component" value="Unassembled WGS sequence"/>
</dbReference>
<dbReference type="OrthoDB" id="3297468at2"/>
<dbReference type="RefSeq" id="WP_114451782.1">
    <property type="nucleotide sequence ID" value="NZ_QPJC01000002.1"/>
</dbReference>
<sequence>MGLRFRKPLRLGPVTLHVTQRGLSSWSIKLGPWSWNSRHRRQRVNLPGPWHWTGRRSRKDNRGS</sequence>
<organism evidence="2 3">
    <name type="scientific">Halopolyspora algeriensis</name>
    <dbReference type="NCBI Taxonomy" id="1500506"/>
    <lineage>
        <taxon>Bacteria</taxon>
        <taxon>Bacillati</taxon>
        <taxon>Actinomycetota</taxon>
        <taxon>Actinomycetes</taxon>
        <taxon>Actinomycetes incertae sedis</taxon>
        <taxon>Halopolyspora</taxon>
    </lineage>
</organism>
<proteinExistence type="predicted"/>
<dbReference type="InterPro" id="IPR025330">
    <property type="entry name" value="DUF4236"/>
</dbReference>
<gene>
    <name evidence="2" type="ORF">DFQ14_102233</name>
</gene>